<comment type="caution">
    <text evidence="2">The sequence shown here is derived from an EMBL/GenBank/DDBJ whole genome shotgun (WGS) entry which is preliminary data.</text>
</comment>
<keyword evidence="1" id="KW-0472">Membrane</keyword>
<keyword evidence="3" id="KW-1185">Reference proteome</keyword>
<reference evidence="2 3" key="1">
    <citation type="submission" date="2018-11" db="EMBL/GenBank/DDBJ databases">
        <title>Cryobacterium sp. nov., isolated from rhizosphere soil of lettuce.</title>
        <authorList>
            <person name="Wang Y."/>
        </authorList>
    </citation>
    <scope>NUCLEOTIDE SEQUENCE [LARGE SCALE GENOMIC DNA]</scope>
    <source>
        <strain evidence="2 3">NEAU-85</strain>
    </source>
</reference>
<dbReference type="Proteomes" id="UP000279859">
    <property type="component" value="Unassembled WGS sequence"/>
</dbReference>
<gene>
    <name evidence="2" type="ORF">EEJ31_12450</name>
</gene>
<dbReference type="RefSeq" id="WP_123046616.1">
    <property type="nucleotide sequence ID" value="NZ_RDSR01000024.1"/>
</dbReference>
<name>A0A3M8KXZ9_9MICO</name>
<dbReference type="EMBL" id="RDSR01000024">
    <property type="protein sequence ID" value="RNE57224.1"/>
    <property type="molecule type" value="Genomic_DNA"/>
</dbReference>
<protein>
    <submittedName>
        <fullName evidence="2">Uncharacterized protein</fullName>
    </submittedName>
</protein>
<evidence type="ECO:0000256" key="1">
    <source>
        <dbReference type="SAM" id="Phobius"/>
    </source>
</evidence>
<accession>A0A3M8KXZ9</accession>
<keyword evidence="1" id="KW-1133">Transmembrane helix</keyword>
<keyword evidence="1" id="KW-0812">Transmembrane</keyword>
<sequence>MTFAIALLAAEEEHVALAMPIWAYGTIPLVLFGVLAFVLWNYRNVAHRHVIKAEAYAATHTGTTGPDHSIPPYPGH</sequence>
<organism evidence="2 3">
    <name type="scientific">Cryobacterium tepidiphilum</name>
    <dbReference type="NCBI Taxonomy" id="2486026"/>
    <lineage>
        <taxon>Bacteria</taxon>
        <taxon>Bacillati</taxon>
        <taxon>Actinomycetota</taxon>
        <taxon>Actinomycetes</taxon>
        <taxon>Micrococcales</taxon>
        <taxon>Microbacteriaceae</taxon>
        <taxon>Cryobacterium</taxon>
    </lineage>
</organism>
<evidence type="ECO:0000313" key="2">
    <source>
        <dbReference type="EMBL" id="RNE57224.1"/>
    </source>
</evidence>
<dbReference type="AlphaFoldDB" id="A0A3M8KXZ9"/>
<feature type="transmembrane region" description="Helical" evidence="1">
    <location>
        <begin position="21"/>
        <end position="42"/>
    </location>
</feature>
<proteinExistence type="predicted"/>
<evidence type="ECO:0000313" key="3">
    <source>
        <dbReference type="Proteomes" id="UP000279859"/>
    </source>
</evidence>
<dbReference type="OrthoDB" id="5149460at2"/>